<protein>
    <submittedName>
        <fullName evidence="3">DUF2061 domain-containing protein</fullName>
    </submittedName>
</protein>
<keyword evidence="1" id="KW-0472">Membrane</keyword>
<dbReference type="KEGG" id="drc:G0Q07_06180"/>
<proteinExistence type="predicted"/>
<accession>A0A6C0RB86</accession>
<feature type="domain" description="DUF2061" evidence="2">
    <location>
        <begin position="18"/>
        <end position="69"/>
    </location>
</feature>
<organism evidence="3 4">
    <name type="scientific">Draconibacterium halophilum</name>
    <dbReference type="NCBI Taxonomy" id="2706887"/>
    <lineage>
        <taxon>Bacteria</taxon>
        <taxon>Pseudomonadati</taxon>
        <taxon>Bacteroidota</taxon>
        <taxon>Bacteroidia</taxon>
        <taxon>Marinilabiliales</taxon>
        <taxon>Prolixibacteraceae</taxon>
        <taxon>Draconibacterium</taxon>
    </lineage>
</organism>
<dbReference type="EMBL" id="CP048409">
    <property type="protein sequence ID" value="QIA07337.1"/>
    <property type="molecule type" value="Genomic_DNA"/>
</dbReference>
<evidence type="ECO:0000256" key="1">
    <source>
        <dbReference type="SAM" id="Phobius"/>
    </source>
</evidence>
<keyword evidence="1" id="KW-1133">Transmembrane helix</keyword>
<gene>
    <name evidence="3" type="ORF">G0Q07_06180</name>
</gene>
<feature type="transmembrane region" description="Helical" evidence="1">
    <location>
        <begin position="45"/>
        <end position="63"/>
    </location>
</feature>
<reference evidence="3 4" key="1">
    <citation type="submission" date="2020-02" db="EMBL/GenBank/DDBJ databases">
        <title>Genome sequencing for Draconibacterium sp. strain M1.</title>
        <authorList>
            <person name="Park S.-J."/>
        </authorList>
    </citation>
    <scope>NUCLEOTIDE SEQUENCE [LARGE SCALE GENOMIC DNA]</scope>
    <source>
        <strain evidence="3 4">M1</strain>
    </source>
</reference>
<dbReference type="Proteomes" id="UP000474630">
    <property type="component" value="Chromosome"/>
</dbReference>
<dbReference type="AlphaFoldDB" id="A0A6C0RB86"/>
<dbReference type="InterPro" id="IPR018638">
    <property type="entry name" value="DUF2061_membrane"/>
</dbReference>
<keyword evidence="4" id="KW-1185">Reference proteome</keyword>
<feature type="transmembrane region" description="Helical" evidence="1">
    <location>
        <begin position="21"/>
        <end position="39"/>
    </location>
</feature>
<evidence type="ECO:0000259" key="2">
    <source>
        <dbReference type="Pfam" id="PF09834"/>
    </source>
</evidence>
<evidence type="ECO:0000313" key="3">
    <source>
        <dbReference type="EMBL" id="QIA07337.1"/>
    </source>
</evidence>
<dbReference type="Pfam" id="PF09834">
    <property type="entry name" value="DUF2061"/>
    <property type="match status" value="1"/>
</dbReference>
<evidence type="ECO:0000313" key="4">
    <source>
        <dbReference type="Proteomes" id="UP000474630"/>
    </source>
</evidence>
<sequence>MTKRRANRKTGEKKRRSIVKTLSWRTIGTIDTILISWIVVGDINFAITIGGVELFTKMALYFFHERAWNKINFGRVKDTPIEYEI</sequence>
<dbReference type="RefSeq" id="WP_163345264.1">
    <property type="nucleotide sequence ID" value="NZ_CP048409.1"/>
</dbReference>
<keyword evidence="1" id="KW-0812">Transmembrane</keyword>
<name>A0A6C0RB86_9BACT</name>